<evidence type="ECO:0000313" key="3">
    <source>
        <dbReference type="Proteomes" id="UP001597349"/>
    </source>
</evidence>
<feature type="compositionally biased region" description="Basic and acidic residues" evidence="1">
    <location>
        <begin position="39"/>
        <end position="51"/>
    </location>
</feature>
<proteinExistence type="predicted"/>
<sequence length="63" mass="6728">MHADGASHEIPAVILCRRGALPNSLPYQPMLTNDDEHDAEDRTTVKAEDMGARPTTALNGQAG</sequence>
<protein>
    <submittedName>
        <fullName evidence="2">Uncharacterized protein</fullName>
    </submittedName>
</protein>
<feature type="region of interest" description="Disordered" evidence="1">
    <location>
        <begin position="27"/>
        <end position="63"/>
    </location>
</feature>
<dbReference type="Proteomes" id="UP001597349">
    <property type="component" value="Unassembled WGS sequence"/>
</dbReference>
<gene>
    <name evidence="2" type="ORF">ACFSQT_16690</name>
</gene>
<reference evidence="3" key="1">
    <citation type="journal article" date="2019" name="Int. J. Syst. Evol. Microbiol.">
        <title>The Global Catalogue of Microorganisms (GCM) 10K type strain sequencing project: providing services to taxonomists for standard genome sequencing and annotation.</title>
        <authorList>
            <consortium name="The Broad Institute Genomics Platform"/>
            <consortium name="The Broad Institute Genome Sequencing Center for Infectious Disease"/>
            <person name="Wu L."/>
            <person name="Ma J."/>
        </authorList>
    </citation>
    <scope>NUCLEOTIDE SEQUENCE [LARGE SCALE GENOMIC DNA]</scope>
    <source>
        <strain evidence="3">CGMCC 1.16226</strain>
    </source>
</reference>
<evidence type="ECO:0000313" key="2">
    <source>
        <dbReference type="EMBL" id="MFD2054667.1"/>
    </source>
</evidence>
<organism evidence="2 3">
    <name type="scientific">Mesorhizobium calcicola</name>
    <dbReference type="NCBI Taxonomy" id="1300310"/>
    <lineage>
        <taxon>Bacteria</taxon>
        <taxon>Pseudomonadati</taxon>
        <taxon>Pseudomonadota</taxon>
        <taxon>Alphaproteobacteria</taxon>
        <taxon>Hyphomicrobiales</taxon>
        <taxon>Phyllobacteriaceae</taxon>
        <taxon>Mesorhizobium</taxon>
    </lineage>
</organism>
<name>A0ABW4WGQ2_9HYPH</name>
<accession>A0ABW4WGQ2</accession>
<keyword evidence="3" id="KW-1185">Reference proteome</keyword>
<dbReference type="EMBL" id="JBHUGY010000026">
    <property type="protein sequence ID" value="MFD2054667.1"/>
    <property type="molecule type" value="Genomic_DNA"/>
</dbReference>
<evidence type="ECO:0000256" key="1">
    <source>
        <dbReference type="SAM" id="MobiDB-lite"/>
    </source>
</evidence>
<dbReference type="RefSeq" id="WP_379020424.1">
    <property type="nucleotide sequence ID" value="NZ_JBHUGY010000026.1"/>
</dbReference>
<comment type="caution">
    <text evidence="2">The sequence shown here is derived from an EMBL/GenBank/DDBJ whole genome shotgun (WGS) entry which is preliminary data.</text>
</comment>